<feature type="domain" description="Retrovirus-related Pol polyprotein from transposon TNT 1-94-like beta-barrel" evidence="1">
    <location>
        <begin position="48"/>
        <end position="120"/>
    </location>
</feature>
<protein>
    <recommendedName>
        <fullName evidence="1">Retrovirus-related Pol polyprotein from transposon TNT 1-94-like beta-barrel domain-containing protein</fullName>
    </recommendedName>
</protein>
<name>A0A8T0HNW7_CERPU</name>
<comment type="caution">
    <text evidence="2">The sequence shown here is derived from an EMBL/GenBank/DDBJ whole genome shotgun (WGS) entry which is preliminary data.</text>
</comment>
<dbReference type="Pfam" id="PF22936">
    <property type="entry name" value="Pol_BBD"/>
    <property type="match status" value="1"/>
</dbReference>
<gene>
    <name evidence="2" type="ORF">KC19_VG111000</name>
</gene>
<evidence type="ECO:0000313" key="2">
    <source>
        <dbReference type="EMBL" id="KAG0572620.1"/>
    </source>
</evidence>
<keyword evidence="3" id="KW-1185">Reference proteome</keyword>
<evidence type="ECO:0000313" key="3">
    <source>
        <dbReference type="Proteomes" id="UP000822688"/>
    </source>
</evidence>
<feature type="non-terminal residue" evidence="2">
    <location>
        <position position="1"/>
    </location>
</feature>
<organism evidence="2 3">
    <name type="scientific">Ceratodon purpureus</name>
    <name type="common">Fire moss</name>
    <name type="synonym">Dicranum purpureum</name>
    <dbReference type="NCBI Taxonomy" id="3225"/>
    <lineage>
        <taxon>Eukaryota</taxon>
        <taxon>Viridiplantae</taxon>
        <taxon>Streptophyta</taxon>
        <taxon>Embryophyta</taxon>
        <taxon>Bryophyta</taxon>
        <taxon>Bryophytina</taxon>
        <taxon>Bryopsida</taxon>
        <taxon>Dicranidae</taxon>
        <taxon>Pseudoditrichales</taxon>
        <taxon>Ditrichaceae</taxon>
        <taxon>Ceratodon</taxon>
    </lineage>
</organism>
<dbReference type="AlphaFoldDB" id="A0A8T0HNW7"/>
<dbReference type="EMBL" id="CM026426">
    <property type="protein sequence ID" value="KAG0572620.1"/>
    <property type="molecule type" value="Genomic_DNA"/>
</dbReference>
<reference evidence="2" key="1">
    <citation type="submission" date="2020-06" db="EMBL/GenBank/DDBJ databases">
        <title>WGS assembly of Ceratodon purpureus strain R40.</title>
        <authorList>
            <person name="Carey S.B."/>
            <person name="Jenkins J."/>
            <person name="Shu S."/>
            <person name="Lovell J.T."/>
            <person name="Sreedasyam A."/>
            <person name="Maumus F."/>
            <person name="Tiley G.P."/>
            <person name="Fernandez-Pozo N."/>
            <person name="Barry K."/>
            <person name="Chen C."/>
            <person name="Wang M."/>
            <person name="Lipzen A."/>
            <person name="Daum C."/>
            <person name="Saski C.A."/>
            <person name="Payton A.C."/>
            <person name="Mcbreen J.C."/>
            <person name="Conrad R.E."/>
            <person name="Kollar L.M."/>
            <person name="Olsson S."/>
            <person name="Huttunen S."/>
            <person name="Landis J.B."/>
            <person name="Wickett N.J."/>
            <person name="Johnson M.G."/>
            <person name="Rensing S.A."/>
            <person name="Grimwood J."/>
            <person name="Schmutz J."/>
            <person name="Mcdaniel S.F."/>
        </authorList>
    </citation>
    <scope>NUCLEOTIDE SEQUENCE</scope>
    <source>
        <strain evidence="2">R40</strain>
    </source>
</reference>
<proteinExistence type="predicted"/>
<accession>A0A8T0HNW7</accession>
<dbReference type="InterPro" id="IPR054722">
    <property type="entry name" value="PolX-like_BBD"/>
</dbReference>
<dbReference type="Proteomes" id="UP000822688">
    <property type="component" value="Chromosome V"/>
</dbReference>
<sequence>EPATINLIDNFEYSESDDEEPDPELELAVNFIELNLVDHQSSHATGDWYVDSVASQHVTGRKDLFTNKLETGSQSRISIVGGEKLNVAGKGKVELSTDFGEIKFGDILYVPEVTKNFLSV</sequence>
<evidence type="ECO:0000259" key="1">
    <source>
        <dbReference type="Pfam" id="PF22936"/>
    </source>
</evidence>